<comment type="catalytic activity">
    <reaction evidence="11 13">
        <text>L-aspartate + ATP = 4-phospho-L-aspartate + ADP</text>
        <dbReference type="Rhea" id="RHEA:23776"/>
        <dbReference type="ChEBI" id="CHEBI:29991"/>
        <dbReference type="ChEBI" id="CHEBI:30616"/>
        <dbReference type="ChEBI" id="CHEBI:57535"/>
        <dbReference type="ChEBI" id="CHEBI:456216"/>
        <dbReference type="EC" id="2.7.2.4"/>
    </reaction>
</comment>
<evidence type="ECO:0000313" key="18">
    <source>
        <dbReference type="Proteomes" id="UP000184207"/>
    </source>
</evidence>
<reference evidence="18" key="1">
    <citation type="submission" date="2016-12" db="EMBL/GenBank/DDBJ databases">
        <authorList>
            <person name="Varghese N."/>
            <person name="Submissions S."/>
        </authorList>
    </citation>
    <scope>NUCLEOTIDE SEQUENCE [LARGE SCALE GENOMIC DNA]</scope>
    <source>
        <strain evidence="18">DSM 13020</strain>
    </source>
</reference>
<dbReference type="InterPro" id="IPR001341">
    <property type="entry name" value="Asp_kinase"/>
</dbReference>
<evidence type="ECO:0000256" key="14">
    <source>
        <dbReference type="RuleBase" id="RU004249"/>
    </source>
</evidence>
<feature type="binding site" evidence="12">
    <location>
        <position position="189"/>
    </location>
    <ligand>
        <name>ATP</name>
        <dbReference type="ChEBI" id="CHEBI:30616"/>
    </ligand>
</feature>
<dbReference type="PANTHER" id="PTHR21499">
    <property type="entry name" value="ASPARTATE KINASE"/>
    <property type="match status" value="1"/>
</dbReference>
<dbReference type="UniPathway" id="UPA00034">
    <property type="reaction ID" value="UER00015"/>
</dbReference>
<evidence type="ECO:0000256" key="1">
    <source>
        <dbReference type="ARBA" id="ARBA00004766"/>
    </source>
</evidence>
<evidence type="ECO:0000313" key="17">
    <source>
        <dbReference type="EMBL" id="SHN56554.1"/>
    </source>
</evidence>
<dbReference type="GO" id="GO:0004072">
    <property type="term" value="F:aspartate kinase activity"/>
    <property type="evidence" value="ECO:0007669"/>
    <property type="project" value="UniProtKB-EC"/>
</dbReference>
<dbReference type="InterPro" id="IPR018042">
    <property type="entry name" value="Aspartate_kinase_CS"/>
</dbReference>
<dbReference type="GO" id="GO:0005829">
    <property type="term" value="C:cytosol"/>
    <property type="evidence" value="ECO:0007669"/>
    <property type="project" value="TreeGrafter"/>
</dbReference>
<dbReference type="InterPro" id="IPR054352">
    <property type="entry name" value="ACT_Aspartokinase"/>
</dbReference>
<dbReference type="Gene3D" id="3.40.1160.10">
    <property type="entry name" value="Acetylglutamate kinase-like"/>
    <property type="match status" value="1"/>
</dbReference>
<dbReference type="Gene3D" id="3.30.2130.10">
    <property type="entry name" value="VC0802-like"/>
    <property type="match status" value="1"/>
</dbReference>
<dbReference type="SUPFAM" id="SSF55021">
    <property type="entry name" value="ACT-like"/>
    <property type="match status" value="2"/>
</dbReference>
<dbReference type="CDD" id="cd04923">
    <property type="entry name" value="ACT_AK-LysC-DapG-like_2"/>
    <property type="match status" value="1"/>
</dbReference>
<comment type="pathway">
    <text evidence="2 14">Amino-acid biosynthesis; L-methionine biosynthesis via de novo pathway; L-homoserine from L-aspartate: step 1/3.</text>
</comment>
<feature type="domain" description="Aspartate/glutamate/uridylate kinase" evidence="15">
    <location>
        <begin position="14"/>
        <end position="238"/>
    </location>
</feature>
<evidence type="ECO:0000256" key="10">
    <source>
        <dbReference type="ARBA" id="ARBA00023154"/>
    </source>
</evidence>
<dbReference type="RefSeq" id="WP_245789502.1">
    <property type="nucleotide sequence ID" value="NZ_FRDJ01000003.1"/>
</dbReference>
<evidence type="ECO:0000256" key="13">
    <source>
        <dbReference type="RuleBase" id="RU003448"/>
    </source>
</evidence>
<evidence type="ECO:0000259" key="15">
    <source>
        <dbReference type="Pfam" id="PF00696"/>
    </source>
</evidence>
<sequence length="411" mass="45273">MGTKTSSSSVINSVIVQKYGGSSVADVDRIRNVANRIAKRVREGHKVVTVVSAMGKTTDNLISMAKSLVPKPDERELDMLLTTGEQISCALVAMALKDIGINAISLNAFQIRVLTTRHHTNARIMDIDEKRLKKYLQEHDVLVITGFQGITEDEHLTTLGRGGSDTSAVALAAKLGCDCEIYSDVAGVYTCDPKLYPQTKKLKYITYDDMLELAATGAKVLHSRSVEIAKKYNVRVYCGSSFSDEEGTWVVGTLPEWLEEPLVTGVSLDRNQVKVSIMDLPNDANIISDIFKRVAEKGINVDMISLVKNGTSTHLSFTVVPDRVEKIKDLLDDTLSVYGAKYHFYGQFAKITVVGTGMRSHYGVASKFLEVISKNGIEPEIITTSEIKISVLVPEEKAEELMKNICEEFDL</sequence>
<dbReference type="NCBIfam" id="NF005155">
    <property type="entry name" value="PRK06635.1-4"/>
    <property type="match status" value="1"/>
</dbReference>
<keyword evidence="10" id="KW-0457">Lysine biosynthesis</keyword>
<dbReference type="CDD" id="cd04261">
    <property type="entry name" value="AAK_AKii-LysC-BS"/>
    <property type="match status" value="1"/>
</dbReference>
<dbReference type="Pfam" id="PF22468">
    <property type="entry name" value="ACT_9"/>
    <property type="match status" value="1"/>
</dbReference>
<dbReference type="PANTHER" id="PTHR21499:SF3">
    <property type="entry name" value="ASPARTOKINASE"/>
    <property type="match status" value="1"/>
</dbReference>
<dbReference type="InterPro" id="IPR005260">
    <property type="entry name" value="Asp_kin_monofn"/>
</dbReference>
<dbReference type="PROSITE" id="PS00324">
    <property type="entry name" value="ASPARTOKINASE"/>
    <property type="match status" value="1"/>
</dbReference>
<dbReference type="Proteomes" id="UP000184207">
    <property type="component" value="Unassembled WGS sequence"/>
</dbReference>
<gene>
    <name evidence="17" type="ORF">SAMN02745226_00786</name>
</gene>
<comment type="pathway">
    <text evidence="3 14">Amino-acid biosynthesis; L-threonine biosynthesis; L-threonine from L-aspartate: step 1/5.</text>
</comment>
<keyword evidence="5 14" id="KW-0028">Amino-acid biosynthesis</keyword>
<evidence type="ECO:0000256" key="7">
    <source>
        <dbReference type="ARBA" id="ARBA00022741"/>
    </source>
</evidence>
<comment type="pathway">
    <text evidence="1 14">Amino-acid biosynthesis; L-lysine biosynthesis via DAP pathway; (S)-tetrahydrodipicolinate from L-aspartate: step 1/4.</text>
</comment>
<evidence type="ECO:0000256" key="3">
    <source>
        <dbReference type="ARBA" id="ARBA00005139"/>
    </source>
</evidence>
<dbReference type="STRING" id="1121883.SAMN02745226_00786"/>
<feature type="binding site" evidence="12">
    <location>
        <begin position="219"/>
        <end position="220"/>
    </location>
    <ligand>
        <name>ATP</name>
        <dbReference type="ChEBI" id="CHEBI:30616"/>
    </ligand>
</feature>
<evidence type="ECO:0000259" key="16">
    <source>
        <dbReference type="Pfam" id="PF22468"/>
    </source>
</evidence>
<evidence type="ECO:0000256" key="11">
    <source>
        <dbReference type="ARBA" id="ARBA00047872"/>
    </source>
</evidence>
<dbReference type="EC" id="2.7.2.4" evidence="13"/>
<proteinExistence type="inferred from homology"/>
<keyword evidence="6 13" id="KW-0808">Transferase</keyword>
<dbReference type="NCBIfam" id="TIGR00657">
    <property type="entry name" value="asp_kinases"/>
    <property type="match status" value="1"/>
</dbReference>
<keyword evidence="7 12" id="KW-0547">Nucleotide-binding</keyword>
<dbReference type="InterPro" id="IPR001048">
    <property type="entry name" value="Asp/Glu/Uridylate_kinase"/>
</dbReference>
<keyword evidence="9 12" id="KW-0067">ATP-binding</keyword>
<dbReference type="SUPFAM" id="SSF53633">
    <property type="entry name" value="Carbamate kinase-like"/>
    <property type="match status" value="1"/>
</dbReference>
<comment type="similarity">
    <text evidence="4 13">Belongs to the aspartokinase family.</text>
</comment>
<dbReference type="AlphaFoldDB" id="A0A1M7SDM2"/>
<dbReference type="EMBL" id="FRDJ01000003">
    <property type="protein sequence ID" value="SHN56554.1"/>
    <property type="molecule type" value="Genomic_DNA"/>
</dbReference>
<dbReference type="InterPro" id="IPR045865">
    <property type="entry name" value="ACT-like_dom_sf"/>
</dbReference>
<dbReference type="NCBIfam" id="NF005154">
    <property type="entry name" value="PRK06635.1-2"/>
    <property type="match status" value="1"/>
</dbReference>
<feature type="binding site" evidence="12">
    <location>
        <begin position="18"/>
        <end position="21"/>
    </location>
    <ligand>
        <name>ATP</name>
        <dbReference type="ChEBI" id="CHEBI:30616"/>
    </ligand>
</feature>
<evidence type="ECO:0000256" key="9">
    <source>
        <dbReference type="ARBA" id="ARBA00022840"/>
    </source>
</evidence>
<evidence type="ECO:0000256" key="8">
    <source>
        <dbReference type="ARBA" id="ARBA00022777"/>
    </source>
</evidence>
<keyword evidence="8 13" id="KW-0418">Kinase</keyword>
<dbReference type="InterPro" id="IPR041740">
    <property type="entry name" value="AKii-LysC-BS"/>
</dbReference>
<evidence type="ECO:0000256" key="4">
    <source>
        <dbReference type="ARBA" id="ARBA00010122"/>
    </source>
</evidence>
<dbReference type="UniPathway" id="UPA00051">
    <property type="reaction ID" value="UER00462"/>
</dbReference>
<evidence type="ECO:0000256" key="5">
    <source>
        <dbReference type="ARBA" id="ARBA00022605"/>
    </source>
</evidence>
<dbReference type="GO" id="GO:0009089">
    <property type="term" value="P:lysine biosynthetic process via diaminopimelate"/>
    <property type="evidence" value="ECO:0007669"/>
    <property type="project" value="UniProtKB-UniPathway"/>
</dbReference>
<dbReference type="FunFam" id="3.40.1160.10:FF:000002">
    <property type="entry name" value="Aspartokinase"/>
    <property type="match status" value="1"/>
</dbReference>
<dbReference type="CDD" id="cd04891">
    <property type="entry name" value="ACT_AK-LysC-DapG-like_1"/>
    <property type="match status" value="1"/>
</dbReference>
<protein>
    <recommendedName>
        <fullName evidence="13">Aspartokinase</fullName>
        <ecNumber evidence="13">2.7.2.4</ecNumber>
    </recommendedName>
</protein>
<accession>A0A1M7SDM2</accession>
<evidence type="ECO:0000256" key="12">
    <source>
        <dbReference type="PIRSR" id="PIRSR000726-1"/>
    </source>
</evidence>
<feature type="domain" description="Aspartokinase ACT" evidence="16">
    <location>
        <begin position="351"/>
        <end position="409"/>
    </location>
</feature>
<evidence type="ECO:0000256" key="2">
    <source>
        <dbReference type="ARBA" id="ARBA00004986"/>
    </source>
</evidence>
<dbReference type="GO" id="GO:0009088">
    <property type="term" value="P:threonine biosynthetic process"/>
    <property type="evidence" value="ECO:0007669"/>
    <property type="project" value="UniProtKB-UniPathway"/>
</dbReference>
<name>A0A1M7SDM2_FERGO</name>
<dbReference type="GO" id="GO:0005524">
    <property type="term" value="F:ATP binding"/>
    <property type="evidence" value="ECO:0007669"/>
    <property type="project" value="UniProtKB-KW"/>
</dbReference>
<dbReference type="InterPro" id="IPR036393">
    <property type="entry name" value="AceGlu_kinase-like_sf"/>
</dbReference>
<evidence type="ECO:0000256" key="6">
    <source>
        <dbReference type="ARBA" id="ARBA00022679"/>
    </source>
</evidence>
<organism evidence="17 18">
    <name type="scientific">Fervidobacterium gondwanense DSM 13020</name>
    <dbReference type="NCBI Taxonomy" id="1121883"/>
    <lineage>
        <taxon>Bacteria</taxon>
        <taxon>Thermotogati</taxon>
        <taxon>Thermotogota</taxon>
        <taxon>Thermotogae</taxon>
        <taxon>Thermotogales</taxon>
        <taxon>Fervidobacteriaceae</taxon>
        <taxon>Fervidobacterium</taxon>
    </lineage>
</organism>
<keyword evidence="18" id="KW-1185">Reference proteome</keyword>
<dbReference type="UniPathway" id="UPA00050">
    <property type="reaction ID" value="UER00461"/>
</dbReference>
<dbReference type="GO" id="GO:0009090">
    <property type="term" value="P:homoserine biosynthetic process"/>
    <property type="evidence" value="ECO:0007669"/>
    <property type="project" value="TreeGrafter"/>
</dbReference>
<feature type="binding site" evidence="12">
    <location>
        <position position="58"/>
    </location>
    <ligand>
        <name>substrate</name>
    </ligand>
</feature>
<feature type="binding site" evidence="12">
    <location>
        <position position="85"/>
    </location>
    <ligand>
        <name>substrate</name>
    </ligand>
</feature>
<dbReference type="PIRSF" id="PIRSF000726">
    <property type="entry name" value="Asp_kin"/>
    <property type="match status" value="1"/>
</dbReference>
<dbReference type="Pfam" id="PF00696">
    <property type="entry name" value="AA_kinase"/>
    <property type="match status" value="1"/>
</dbReference>